<evidence type="ECO:0000313" key="4">
    <source>
        <dbReference type="Proteomes" id="UP001162155"/>
    </source>
</evidence>
<reference evidence="3" key="1">
    <citation type="submission" date="2021-02" db="EMBL/GenBank/DDBJ databases">
        <title>Genome analysis of blister spot of apple pathogen from New York area.</title>
        <authorList>
            <person name="Kandel P."/>
            <person name="Hockett K.L."/>
            <person name="Santander R."/>
            <person name="Acimovic S."/>
        </authorList>
    </citation>
    <scope>NUCLEOTIDE SEQUENCE</scope>
    <source>
        <strain evidence="3">PSP1</strain>
    </source>
</reference>
<gene>
    <name evidence="3" type="ORF">JW322_16325</name>
</gene>
<name>A0A0N8SK35_PSESX</name>
<evidence type="ECO:0000259" key="2">
    <source>
        <dbReference type="Pfam" id="PF03886"/>
    </source>
</evidence>
<dbReference type="Pfam" id="PF03886">
    <property type="entry name" value="ABC_trans_aux"/>
    <property type="match status" value="1"/>
</dbReference>
<dbReference type="AlphaFoldDB" id="A0A0N8SK35"/>
<comment type="caution">
    <text evidence="3">The sequence shown here is derived from an EMBL/GenBank/DDBJ whole genome shotgun (WGS) entry which is preliminary data.</text>
</comment>
<protein>
    <submittedName>
        <fullName evidence="3">Membrane integrity-associated transporter subunit PqiC</fullName>
    </submittedName>
</protein>
<accession>A0A0N8SK35</accession>
<dbReference type="Gene3D" id="3.40.50.10610">
    <property type="entry name" value="ABC-type transport auxiliary lipoprotein component"/>
    <property type="match status" value="1"/>
</dbReference>
<dbReference type="PROSITE" id="PS51257">
    <property type="entry name" value="PROKAR_LIPOPROTEIN"/>
    <property type="match status" value="1"/>
</dbReference>
<dbReference type="RefSeq" id="WP_044309353.1">
    <property type="nucleotide sequence ID" value="NZ_JAFFRY010000044.1"/>
</dbReference>
<dbReference type="Proteomes" id="UP001162155">
    <property type="component" value="Unassembled WGS sequence"/>
</dbReference>
<proteinExistence type="predicted"/>
<dbReference type="SUPFAM" id="SSF159594">
    <property type="entry name" value="XCC0632-like"/>
    <property type="match status" value="1"/>
</dbReference>
<evidence type="ECO:0000256" key="1">
    <source>
        <dbReference type="SAM" id="SignalP"/>
    </source>
</evidence>
<dbReference type="EMBL" id="JAFFRZ010000001">
    <property type="protein sequence ID" value="MDH4623283.1"/>
    <property type="molecule type" value="Genomic_DNA"/>
</dbReference>
<keyword evidence="1" id="KW-0732">Signal</keyword>
<feature type="signal peptide" evidence="1">
    <location>
        <begin position="1"/>
        <end position="26"/>
    </location>
</feature>
<sequence>MTLRLKLVVLAAALGLGACTSTQTHYYTLIAPMGATSAATSKPMPFQFEMLPVIMPVQVDQPPLVVRQGNGSLAILDTERWGSPLGDEFHDALTPQLERRFGSRDMAGLPKNSDQPTLSIRTDVRRFESMPGNYALIDVVWTLGLRDAGATAGSKRQSLTCSSVIREQAGEGMENLIIAHQKAVAQLADKIATTAARWTAQPGSRCL</sequence>
<dbReference type="InterPro" id="IPR005586">
    <property type="entry name" value="ABC_trans_aux"/>
</dbReference>
<evidence type="ECO:0000313" key="3">
    <source>
        <dbReference type="EMBL" id="MDH4623283.1"/>
    </source>
</evidence>
<organism evidence="3 4">
    <name type="scientific">Pseudomonas syringae pv. papulans</name>
    <dbReference type="NCBI Taxonomy" id="83963"/>
    <lineage>
        <taxon>Bacteria</taxon>
        <taxon>Pseudomonadati</taxon>
        <taxon>Pseudomonadota</taxon>
        <taxon>Gammaproteobacteria</taxon>
        <taxon>Pseudomonadales</taxon>
        <taxon>Pseudomonadaceae</taxon>
        <taxon>Pseudomonas</taxon>
        <taxon>Pseudomonas syringae</taxon>
    </lineage>
</organism>
<feature type="domain" description="ABC-type transport auxiliary lipoprotein component" evidence="2">
    <location>
        <begin position="27"/>
        <end position="192"/>
    </location>
</feature>
<feature type="chain" id="PRO_5043127019" evidence="1">
    <location>
        <begin position="27"/>
        <end position="207"/>
    </location>
</feature>